<sequence>MYCARPHWHCQFVGNSVVWFLRYWSAFGPWNGKLLDLRHTHAHTPGGVQFQNWLHVPGRCSGTAGFCPAGTSRV</sequence>
<accession>A0A219ARP9</accession>
<protein>
    <submittedName>
        <fullName evidence="1">Uncharacterized protein</fullName>
    </submittedName>
</protein>
<dbReference type="Proteomes" id="UP000078397">
    <property type="component" value="Unassembled WGS sequence"/>
</dbReference>
<gene>
    <name evidence="1" type="ORF">VFPPC_17414</name>
</gene>
<evidence type="ECO:0000313" key="2">
    <source>
        <dbReference type="Proteomes" id="UP000078397"/>
    </source>
</evidence>
<dbReference type="AlphaFoldDB" id="A0A219ARP9"/>
<dbReference type="GeneID" id="33936388"/>
<keyword evidence="2" id="KW-1185">Reference proteome</keyword>
<dbReference type="KEGG" id="pchm:VFPPC_17414"/>
<dbReference type="EMBL" id="LSBJ02000001">
    <property type="protein sequence ID" value="OWT43437.1"/>
    <property type="molecule type" value="Genomic_DNA"/>
</dbReference>
<reference evidence="1 2" key="1">
    <citation type="journal article" date="2016" name="PLoS Pathog.">
        <title>Biosynthesis of antibiotic leucinostatins in bio-control fungus Purpureocillium lilacinum and their inhibition on phytophthora revealed by genome mining.</title>
        <authorList>
            <person name="Wang G."/>
            <person name="Liu Z."/>
            <person name="Lin R."/>
            <person name="Li E."/>
            <person name="Mao Z."/>
            <person name="Ling J."/>
            <person name="Yang Y."/>
            <person name="Yin W.B."/>
            <person name="Xie B."/>
        </authorList>
    </citation>
    <scope>NUCLEOTIDE SEQUENCE [LARGE SCALE GENOMIC DNA]</scope>
    <source>
        <strain evidence="1">170</strain>
    </source>
</reference>
<evidence type="ECO:0000313" key="1">
    <source>
        <dbReference type="EMBL" id="OWT43437.1"/>
    </source>
</evidence>
<organism evidence="1 2">
    <name type="scientific">Pochonia chlamydosporia 170</name>
    <dbReference type="NCBI Taxonomy" id="1380566"/>
    <lineage>
        <taxon>Eukaryota</taxon>
        <taxon>Fungi</taxon>
        <taxon>Dikarya</taxon>
        <taxon>Ascomycota</taxon>
        <taxon>Pezizomycotina</taxon>
        <taxon>Sordariomycetes</taxon>
        <taxon>Hypocreomycetidae</taxon>
        <taxon>Hypocreales</taxon>
        <taxon>Clavicipitaceae</taxon>
        <taxon>Pochonia</taxon>
    </lineage>
</organism>
<comment type="caution">
    <text evidence="1">The sequence shown here is derived from an EMBL/GenBank/DDBJ whole genome shotgun (WGS) entry which is preliminary data.</text>
</comment>
<name>A0A219ARP9_METCM</name>
<proteinExistence type="predicted"/>
<dbReference type="RefSeq" id="XP_022285858.1">
    <property type="nucleotide sequence ID" value="XM_022429125.1"/>
</dbReference>